<name>A0A3L7AH11_9MICO</name>
<dbReference type="EMBL" id="RCUY01000014">
    <property type="protein sequence ID" value="RLP79766.1"/>
    <property type="molecule type" value="Genomic_DNA"/>
</dbReference>
<reference evidence="1 2" key="1">
    <citation type="submission" date="2018-10" db="EMBL/GenBank/DDBJ databases">
        <authorList>
            <person name="Li J."/>
        </authorList>
    </citation>
    <scope>NUCLEOTIDE SEQUENCE [LARGE SCALE GENOMIC DNA]</scope>
    <source>
        <strain evidence="1 2">JCM 11654</strain>
    </source>
</reference>
<comment type="caution">
    <text evidence="1">The sequence shown here is derived from an EMBL/GenBank/DDBJ whole genome shotgun (WGS) entry which is preliminary data.</text>
</comment>
<accession>A0A3L7AH11</accession>
<proteinExistence type="predicted"/>
<dbReference type="AlphaFoldDB" id="A0A3L7AH11"/>
<keyword evidence="2" id="KW-1185">Reference proteome</keyword>
<gene>
    <name evidence="1" type="ORF">D9V34_14545</name>
</gene>
<dbReference type="Proteomes" id="UP000269438">
    <property type="component" value="Unassembled WGS sequence"/>
</dbReference>
<dbReference type="InterPro" id="IPR045596">
    <property type="entry name" value="DUF6459"/>
</dbReference>
<evidence type="ECO:0000313" key="1">
    <source>
        <dbReference type="EMBL" id="RLP79766.1"/>
    </source>
</evidence>
<sequence>MRDVSQLARWLTPEVYTGLERQATLARRGRSAHGQSERHVAYRLGPPHFCRPTVHTVEATIIAHGPVTSVAVVLRLETHGAHWRASVLHVL</sequence>
<evidence type="ECO:0000313" key="2">
    <source>
        <dbReference type="Proteomes" id="UP000269438"/>
    </source>
</evidence>
<organism evidence="1 2">
    <name type="scientific">Mycetocola lacteus</name>
    <dbReference type="NCBI Taxonomy" id="76637"/>
    <lineage>
        <taxon>Bacteria</taxon>
        <taxon>Bacillati</taxon>
        <taxon>Actinomycetota</taxon>
        <taxon>Actinomycetes</taxon>
        <taxon>Micrococcales</taxon>
        <taxon>Microbacteriaceae</taxon>
        <taxon>Mycetocola</taxon>
    </lineage>
</organism>
<dbReference type="Pfam" id="PF20060">
    <property type="entry name" value="DUF6459"/>
    <property type="match status" value="1"/>
</dbReference>
<evidence type="ECO:0008006" key="3">
    <source>
        <dbReference type="Google" id="ProtNLM"/>
    </source>
</evidence>
<protein>
    <recommendedName>
        <fullName evidence="3">3-hydroxyacyl-CoA dehydrogenase</fullName>
    </recommendedName>
</protein>